<gene>
    <name evidence="2" type="ORF">ALC56_10943</name>
</gene>
<protein>
    <submittedName>
        <fullName evidence="2">Uncharacterized protein</fullName>
    </submittedName>
</protein>
<proteinExistence type="predicted"/>
<feature type="transmembrane region" description="Helical" evidence="1">
    <location>
        <begin position="71"/>
        <end position="90"/>
    </location>
</feature>
<keyword evidence="1" id="KW-0812">Transmembrane</keyword>
<reference evidence="2 3" key="1">
    <citation type="submission" date="2016-03" db="EMBL/GenBank/DDBJ databases">
        <title>Trachymyrmex septentrionalis WGS genome.</title>
        <authorList>
            <person name="Nygaard S."/>
            <person name="Hu H."/>
            <person name="Boomsma J."/>
            <person name="Zhang G."/>
        </authorList>
    </citation>
    <scope>NUCLEOTIDE SEQUENCE [LARGE SCALE GENOMIC DNA]</scope>
    <source>
        <strain evidence="2">Tsep2-gDNA-1</strain>
        <tissue evidence="2">Whole body</tissue>
    </source>
</reference>
<name>A0A195F247_9HYME</name>
<dbReference type="Proteomes" id="UP000078541">
    <property type="component" value="Unassembled WGS sequence"/>
</dbReference>
<keyword evidence="1" id="KW-1133">Transmembrane helix</keyword>
<keyword evidence="1" id="KW-0472">Membrane</keyword>
<evidence type="ECO:0000313" key="3">
    <source>
        <dbReference type="Proteomes" id="UP000078541"/>
    </source>
</evidence>
<evidence type="ECO:0000256" key="1">
    <source>
        <dbReference type="SAM" id="Phobius"/>
    </source>
</evidence>
<accession>A0A195F247</accession>
<dbReference type="AlphaFoldDB" id="A0A195F247"/>
<sequence>RSREIVIHRGRRAISSGINEHEAKLFPSLHGQGECLPILDTLINEDCSKNHTLLNYLLQNYGYSYKMHFDVMYHLLLLLLLLLLVLLITNKLQILISTFKSFREHKTYTSQRYNKFKILKLYK</sequence>
<feature type="non-terminal residue" evidence="2">
    <location>
        <position position="1"/>
    </location>
</feature>
<dbReference type="EMBL" id="KQ981856">
    <property type="protein sequence ID" value="KYN34456.1"/>
    <property type="molecule type" value="Genomic_DNA"/>
</dbReference>
<keyword evidence="3" id="KW-1185">Reference proteome</keyword>
<evidence type="ECO:0000313" key="2">
    <source>
        <dbReference type="EMBL" id="KYN34456.1"/>
    </source>
</evidence>
<organism evidence="2 3">
    <name type="scientific">Trachymyrmex septentrionalis</name>
    <dbReference type="NCBI Taxonomy" id="34720"/>
    <lineage>
        <taxon>Eukaryota</taxon>
        <taxon>Metazoa</taxon>
        <taxon>Ecdysozoa</taxon>
        <taxon>Arthropoda</taxon>
        <taxon>Hexapoda</taxon>
        <taxon>Insecta</taxon>
        <taxon>Pterygota</taxon>
        <taxon>Neoptera</taxon>
        <taxon>Endopterygota</taxon>
        <taxon>Hymenoptera</taxon>
        <taxon>Apocrita</taxon>
        <taxon>Aculeata</taxon>
        <taxon>Formicoidea</taxon>
        <taxon>Formicidae</taxon>
        <taxon>Myrmicinae</taxon>
        <taxon>Trachymyrmex</taxon>
    </lineage>
</organism>